<sequence length="173" mass="19476">MRFDLIKLITISEPENLEGSSLPELREIRDHYQSLENGLSYARRIVQGRLDTVTVELDRRTQGVTNDDVLERLPDALAAHSRGPGLPRPVRDVEPPEWADEIVLELDEILTPAELGQLTELPAERLTQAALGIGELEQSVSKLRHEMHDRIDRVQDELIGRYKGGASVDDLLL</sequence>
<dbReference type="EMBL" id="CAEZSF010000077">
    <property type="protein sequence ID" value="CAB4539175.1"/>
    <property type="molecule type" value="Genomic_DNA"/>
</dbReference>
<dbReference type="CDD" id="cd21107">
    <property type="entry name" value="RsiG"/>
    <property type="match status" value="1"/>
</dbReference>
<dbReference type="AlphaFoldDB" id="A0A6J7FSI2"/>
<accession>A0A6J7FSI2</accession>
<dbReference type="EMBL" id="CAFBMG010000041">
    <property type="protein sequence ID" value="CAB4898467.1"/>
    <property type="molecule type" value="Genomic_DNA"/>
</dbReference>
<dbReference type="EMBL" id="CAEZYU010000062">
    <property type="protein sequence ID" value="CAB4746472.1"/>
    <property type="molecule type" value="Genomic_DNA"/>
</dbReference>
<dbReference type="InterPro" id="IPR049575">
    <property type="entry name" value="RsiG-like"/>
</dbReference>
<proteinExistence type="predicted"/>
<dbReference type="Pfam" id="PF22802">
    <property type="entry name" value="RsiG"/>
    <property type="match status" value="1"/>
</dbReference>
<gene>
    <name evidence="2" type="ORF">UFOPK1358_00922</name>
    <name evidence="3" type="ORF">UFOPK2766_01392</name>
    <name evidence="4" type="ORF">UFOPK3519_00712</name>
</gene>
<feature type="domain" description="RsiG-like" evidence="1">
    <location>
        <begin position="13"/>
        <end position="77"/>
    </location>
</feature>
<protein>
    <submittedName>
        <fullName evidence="4">Unannotated protein</fullName>
    </submittedName>
</protein>
<evidence type="ECO:0000313" key="3">
    <source>
        <dbReference type="EMBL" id="CAB4746472.1"/>
    </source>
</evidence>
<evidence type="ECO:0000313" key="4">
    <source>
        <dbReference type="EMBL" id="CAB4898467.1"/>
    </source>
</evidence>
<organism evidence="4">
    <name type="scientific">freshwater metagenome</name>
    <dbReference type="NCBI Taxonomy" id="449393"/>
    <lineage>
        <taxon>unclassified sequences</taxon>
        <taxon>metagenomes</taxon>
        <taxon>ecological metagenomes</taxon>
    </lineage>
</organism>
<name>A0A6J7FSI2_9ZZZZ</name>
<evidence type="ECO:0000259" key="1">
    <source>
        <dbReference type="Pfam" id="PF22802"/>
    </source>
</evidence>
<evidence type="ECO:0000313" key="2">
    <source>
        <dbReference type="EMBL" id="CAB4539175.1"/>
    </source>
</evidence>
<reference evidence="4" key="1">
    <citation type="submission" date="2020-05" db="EMBL/GenBank/DDBJ databases">
        <authorList>
            <person name="Chiriac C."/>
            <person name="Salcher M."/>
            <person name="Ghai R."/>
            <person name="Kavagutti S V."/>
        </authorList>
    </citation>
    <scope>NUCLEOTIDE SEQUENCE</scope>
</reference>
<dbReference type="InterPro" id="IPR055209">
    <property type="entry name" value="RsiG-like_dom"/>
</dbReference>